<keyword evidence="2" id="KW-1133">Transmembrane helix</keyword>
<evidence type="ECO:0000256" key="2">
    <source>
        <dbReference type="SAM" id="Phobius"/>
    </source>
</evidence>
<proteinExistence type="predicted"/>
<evidence type="ECO:0000256" key="1">
    <source>
        <dbReference type="SAM" id="MobiDB-lite"/>
    </source>
</evidence>
<comment type="caution">
    <text evidence="4">The sequence shown here is derived from an EMBL/GenBank/DDBJ whole genome shotgun (WGS) entry which is preliminary data.</text>
</comment>
<dbReference type="Gene3D" id="1.10.10.10">
    <property type="entry name" value="Winged helix-like DNA-binding domain superfamily/Winged helix DNA-binding domain"/>
    <property type="match status" value="2"/>
</dbReference>
<keyword evidence="2" id="KW-0812">Transmembrane</keyword>
<sequence length="446" mass="47731">MGFGESVQERYYNVPPKDLYDAMERYLRDEGPRDGFKLKSCDPLSLGCTFGSGVSMTTWGETLTASVLPQGEGSIVRLGIASRLGTTAFAFQGMHNVKVATKFFDGVSAQAAAARDTAHFLEHVTPIRVNEGGMRQRPVVVSESPAVVAARARALESARERDREPERCDAKAAVADPDELRFKLGPRGFSVKKNTLVAGVVIVAIVLFFVIIVNAGGGGSVKTSAASATDSGSSQVMERVPDAGSGGSGANAVEAVEEPEPEPEPVTLKSIEVSYTGSVDADTEIRADASGMRVAGSYSDGTTSDALTGCKVENPAKLEAGKKSTFVVDCDGVKGSVDVTGVAVVPLEYRNALRSAESYVSMMPFSKEGLYRQLNSEYGEKYSAEAARYAVDNVKTDWKENALKSGRNYLDIMGFSPDGLYDQLVSEYGEQYTPEEAQYAIDELFK</sequence>
<protein>
    <submittedName>
        <fullName evidence="4">Host cell surface-exposed lipoprotein</fullName>
    </submittedName>
</protein>
<gene>
    <name evidence="4" type="ORF">D2E22_0829</name>
</gene>
<dbReference type="Proteomes" id="UP000288052">
    <property type="component" value="Unassembled WGS sequence"/>
</dbReference>
<feature type="transmembrane region" description="Helical" evidence="2">
    <location>
        <begin position="196"/>
        <end position="217"/>
    </location>
</feature>
<feature type="region of interest" description="Disordered" evidence="1">
    <location>
        <begin position="220"/>
        <end position="265"/>
    </location>
</feature>
<dbReference type="RefSeq" id="WP_206431351.1">
    <property type="nucleotide sequence ID" value="NZ_QXGI01000003.1"/>
</dbReference>
<evidence type="ECO:0000259" key="3">
    <source>
        <dbReference type="Pfam" id="PF07553"/>
    </source>
</evidence>
<organism evidence="4 5">
    <name type="scientific">Bifidobacterium castoris</name>
    <dbReference type="NCBI Taxonomy" id="2306972"/>
    <lineage>
        <taxon>Bacteria</taxon>
        <taxon>Bacillati</taxon>
        <taxon>Actinomycetota</taxon>
        <taxon>Actinomycetes</taxon>
        <taxon>Bifidobacteriales</taxon>
        <taxon>Bifidobacteriaceae</taxon>
        <taxon>Bifidobacterium</taxon>
    </lineage>
</organism>
<feature type="compositionally biased region" description="Low complexity" evidence="1">
    <location>
        <begin position="223"/>
        <end position="234"/>
    </location>
</feature>
<keyword evidence="2" id="KW-0472">Membrane</keyword>
<dbReference type="AlphaFoldDB" id="A0A430F7C0"/>
<dbReference type="InterPro" id="IPR036388">
    <property type="entry name" value="WH-like_DNA-bd_sf"/>
</dbReference>
<keyword evidence="5" id="KW-1185">Reference proteome</keyword>
<dbReference type="Pfam" id="PF07553">
    <property type="entry name" value="Lipoprotein_Ltp"/>
    <property type="match status" value="2"/>
</dbReference>
<feature type="domain" description="Putative host cell surface-exposed lipoprotein Ltp-like HTH region" evidence="3">
    <location>
        <begin position="397"/>
        <end position="444"/>
    </location>
</feature>
<dbReference type="InterPro" id="IPR011434">
    <property type="entry name" value="Ltp-like_HTH"/>
</dbReference>
<keyword evidence="4" id="KW-0449">Lipoprotein</keyword>
<feature type="domain" description="Putative host cell surface-exposed lipoprotein Ltp-like HTH region" evidence="3">
    <location>
        <begin position="348"/>
        <end position="394"/>
    </location>
</feature>
<accession>A0A430F7C0</accession>
<evidence type="ECO:0000313" key="4">
    <source>
        <dbReference type="EMBL" id="RSX48691.1"/>
    </source>
</evidence>
<evidence type="ECO:0000313" key="5">
    <source>
        <dbReference type="Proteomes" id="UP000288052"/>
    </source>
</evidence>
<name>A0A430F7C0_9BIFI</name>
<dbReference type="EMBL" id="QXGI01000003">
    <property type="protein sequence ID" value="RSX48691.1"/>
    <property type="molecule type" value="Genomic_DNA"/>
</dbReference>
<reference evidence="4 5" key="1">
    <citation type="submission" date="2018-09" db="EMBL/GenBank/DDBJ databases">
        <title>Characterization of the phylogenetic diversity of five novel species belonging to the genus Bifidobacterium.</title>
        <authorList>
            <person name="Lugli G.A."/>
            <person name="Duranti S."/>
            <person name="Milani C."/>
        </authorList>
    </citation>
    <scope>NUCLEOTIDE SEQUENCE [LARGE SCALE GENOMIC DNA]</scope>
    <source>
        <strain evidence="4 5">2020B</strain>
    </source>
</reference>